<feature type="region of interest" description="Disordered" evidence="3">
    <location>
        <begin position="1"/>
        <end position="32"/>
    </location>
</feature>
<dbReference type="Pfam" id="PF00009">
    <property type="entry name" value="GTP_EFTU"/>
    <property type="match status" value="1"/>
</dbReference>
<dbReference type="Proteomes" id="UP001209878">
    <property type="component" value="Unassembled WGS sequence"/>
</dbReference>
<keyword evidence="6" id="KW-1185">Reference proteome</keyword>
<keyword evidence="2" id="KW-0342">GTP-binding</keyword>
<evidence type="ECO:0000259" key="4">
    <source>
        <dbReference type="PROSITE" id="PS51722"/>
    </source>
</evidence>
<dbReference type="AlphaFoldDB" id="A0AAD9IRS1"/>
<feature type="region of interest" description="Disordered" evidence="3">
    <location>
        <begin position="49"/>
        <end position="108"/>
    </location>
</feature>
<evidence type="ECO:0000313" key="5">
    <source>
        <dbReference type="EMBL" id="KAK2139065.1"/>
    </source>
</evidence>
<evidence type="ECO:0000313" key="6">
    <source>
        <dbReference type="Proteomes" id="UP001209878"/>
    </source>
</evidence>
<dbReference type="PANTHER" id="PTHR23115">
    <property type="entry name" value="TRANSLATION FACTOR"/>
    <property type="match status" value="1"/>
</dbReference>
<evidence type="ECO:0000256" key="2">
    <source>
        <dbReference type="ARBA" id="ARBA00023134"/>
    </source>
</evidence>
<evidence type="ECO:0000256" key="3">
    <source>
        <dbReference type="SAM" id="MobiDB-lite"/>
    </source>
</evidence>
<feature type="compositionally biased region" description="Basic and acidic residues" evidence="3">
    <location>
        <begin position="62"/>
        <end position="73"/>
    </location>
</feature>
<protein>
    <recommendedName>
        <fullName evidence="4">Tr-type G domain-containing protein</fullName>
    </recommendedName>
</protein>
<dbReference type="SUPFAM" id="SSF52540">
    <property type="entry name" value="P-loop containing nucleoside triphosphate hydrolases"/>
    <property type="match status" value="1"/>
</dbReference>
<feature type="domain" description="Tr-type G" evidence="4">
    <location>
        <begin position="125"/>
        <end position="220"/>
    </location>
</feature>
<proteinExistence type="predicted"/>
<feature type="compositionally biased region" description="Polar residues" evidence="3">
    <location>
        <begin position="204"/>
        <end position="213"/>
    </location>
</feature>
<keyword evidence="1" id="KW-0547">Nucleotide-binding</keyword>
<gene>
    <name evidence="5" type="ORF">NP493_6753g00002</name>
</gene>
<dbReference type="EMBL" id="JAODUO010006741">
    <property type="protein sequence ID" value="KAK2139065.1"/>
    <property type="molecule type" value="Genomic_DNA"/>
</dbReference>
<dbReference type="PROSITE" id="PS51722">
    <property type="entry name" value="G_TR_2"/>
    <property type="match status" value="1"/>
</dbReference>
<dbReference type="GO" id="GO:0005525">
    <property type="term" value="F:GTP binding"/>
    <property type="evidence" value="ECO:0007669"/>
    <property type="project" value="UniProtKB-KW"/>
</dbReference>
<evidence type="ECO:0000256" key="1">
    <source>
        <dbReference type="ARBA" id="ARBA00022741"/>
    </source>
</evidence>
<dbReference type="InterPro" id="IPR050100">
    <property type="entry name" value="TRAFAC_GTPase_members"/>
</dbReference>
<dbReference type="GO" id="GO:0003924">
    <property type="term" value="F:GTPase activity"/>
    <property type="evidence" value="ECO:0007669"/>
    <property type="project" value="InterPro"/>
</dbReference>
<accession>A0AAD9IRS1</accession>
<sequence length="220" mass="24130">MYFAGARQELQKPSAPLSVTLPTKPPEVTTGLTPSVARMTFTGIGAQLELEGATEGTRPKTQRVENLTRESGDKAVPIKKSWSSSNLEAGKGDLGDTPGRSATKSKAGKLDLMKEYEKRKASNDKENLNMVVIGHVDAGKSTLMGHVLYQLGFVNKKTMHKYEQESRKSRGVTMDVAQTRFETKSRVITLLDAPGHKDFIPNMITGTPQQSTAGKRRTFY</sequence>
<dbReference type="InterPro" id="IPR027417">
    <property type="entry name" value="P-loop_NTPase"/>
</dbReference>
<dbReference type="PRINTS" id="PR00315">
    <property type="entry name" value="ELONGATNFCT"/>
</dbReference>
<feature type="region of interest" description="Disordered" evidence="3">
    <location>
        <begin position="201"/>
        <end position="220"/>
    </location>
</feature>
<name>A0AAD9IRS1_RIDPI</name>
<dbReference type="InterPro" id="IPR000795">
    <property type="entry name" value="T_Tr_GTP-bd_dom"/>
</dbReference>
<organism evidence="5 6">
    <name type="scientific">Ridgeia piscesae</name>
    <name type="common">Tubeworm</name>
    <dbReference type="NCBI Taxonomy" id="27915"/>
    <lineage>
        <taxon>Eukaryota</taxon>
        <taxon>Metazoa</taxon>
        <taxon>Spiralia</taxon>
        <taxon>Lophotrochozoa</taxon>
        <taxon>Annelida</taxon>
        <taxon>Polychaeta</taxon>
        <taxon>Sedentaria</taxon>
        <taxon>Canalipalpata</taxon>
        <taxon>Sabellida</taxon>
        <taxon>Siboglinidae</taxon>
        <taxon>Ridgeia</taxon>
    </lineage>
</organism>
<dbReference type="Gene3D" id="3.40.50.300">
    <property type="entry name" value="P-loop containing nucleotide triphosphate hydrolases"/>
    <property type="match status" value="1"/>
</dbReference>
<comment type="caution">
    <text evidence="5">The sequence shown here is derived from an EMBL/GenBank/DDBJ whole genome shotgun (WGS) entry which is preliminary data.</text>
</comment>
<reference evidence="5" key="1">
    <citation type="journal article" date="2023" name="Mol. Biol. Evol.">
        <title>Third-Generation Sequencing Reveals the Adaptive Role of the Epigenome in Three Deep-Sea Polychaetes.</title>
        <authorList>
            <person name="Perez M."/>
            <person name="Aroh O."/>
            <person name="Sun Y."/>
            <person name="Lan Y."/>
            <person name="Juniper S.K."/>
            <person name="Young C.R."/>
            <person name="Angers B."/>
            <person name="Qian P.Y."/>
        </authorList>
    </citation>
    <scope>NUCLEOTIDE SEQUENCE</scope>
    <source>
        <strain evidence="5">R07B-5</strain>
    </source>
</reference>